<keyword evidence="3" id="KW-1185">Reference proteome</keyword>
<accession>A0ABM5LV36</accession>
<feature type="region of interest" description="Disordered" evidence="1">
    <location>
        <begin position="1"/>
        <end position="20"/>
    </location>
</feature>
<dbReference type="RefSeq" id="WP_003327512.1">
    <property type="nucleotide sequence ID" value="NC_014639.1"/>
</dbReference>
<evidence type="ECO:0000256" key="1">
    <source>
        <dbReference type="SAM" id="MobiDB-lite"/>
    </source>
</evidence>
<proteinExistence type="predicted"/>
<gene>
    <name evidence="2" type="ordered locus">BATR1942_03695</name>
</gene>
<dbReference type="Proteomes" id="UP000006867">
    <property type="component" value="Chromosome"/>
</dbReference>
<reference evidence="2 3" key="1">
    <citation type="journal article" date="2011" name="Front. Microbiol.">
        <title>Genomic signatures of strain selection and enhancement in Bacillus atrophaeus var. globigii, a historical biowarfare simulant.</title>
        <authorList>
            <person name="Gibbons H.S."/>
            <person name="Broomall S.M."/>
            <person name="McNew L.A."/>
            <person name="Daligault H."/>
            <person name="Chapman C."/>
            <person name="Bruce D."/>
            <person name="Karavis M."/>
            <person name="Krepps M."/>
            <person name="McGregor P.A."/>
            <person name="Hong C."/>
            <person name="Park K.H."/>
            <person name="Akmal A."/>
            <person name="Feldman A."/>
            <person name="Lin J.S."/>
            <person name="Chang W.E."/>
            <person name="Higgs B.W."/>
            <person name="Demirev P."/>
            <person name="Lindquist J."/>
            <person name="Liem A."/>
            <person name="Fochler E."/>
            <person name="Read T.D."/>
            <person name="Tapia R."/>
            <person name="Johnson S."/>
            <person name="Bishop-Lilly K.A."/>
            <person name="Detter C."/>
            <person name="Han C."/>
            <person name="Sozhamannan S."/>
            <person name="Rosenzweig C.N."/>
            <person name="Skowronski E.W."/>
        </authorList>
    </citation>
    <scope>NUCLEOTIDE SEQUENCE [LARGE SCALE GENOMIC DNA]</scope>
    <source>
        <strain evidence="2 3">1942</strain>
    </source>
</reference>
<organism evidence="2 3">
    <name type="scientific">Bacillus atrophaeus (strain 1942)</name>
    <dbReference type="NCBI Taxonomy" id="720555"/>
    <lineage>
        <taxon>Bacteria</taxon>
        <taxon>Bacillati</taxon>
        <taxon>Bacillota</taxon>
        <taxon>Bacilli</taxon>
        <taxon>Bacillales</taxon>
        <taxon>Bacillaceae</taxon>
        <taxon>Bacillus</taxon>
    </lineage>
</organism>
<evidence type="ECO:0000313" key="2">
    <source>
        <dbReference type="EMBL" id="ADP31693.1"/>
    </source>
</evidence>
<sequence length="79" mass="9122">MYSHLNSHWPYSSKKTSSSAWGYHPQEFAERLRNLEYKMEQLLKMSEQNNQLLRSIEEQQNRVCTNGGSGSGGSVIVRM</sequence>
<evidence type="ECO:0000313" key="3">
    <source>
        <dbReference type="Proteomes" id="UP000006867"/>
    </source>
</evidence>
<dbReference type="EMBL" id="CP002207">
    <property type="protein sequence ID" value="ADP31693.1"/>
    <property type="molecule type" value="Genomic_DNA"/>
</dbReference>
<evidence type="ECO:0008006" key="4">
    <source>
        <dbReference type="Google" id="ProtNLM"/>
    </source>
</evidence>
<name>A0ABM5LV36_BACA1</name>
<protein>
    <recommendedName>
        <fullName evidence="4">YkzH</fullName>
    </recommendedName>
</protein>